<dbReference type="RefSeq" id="WP_068352869.1">
    <property type="nucleotide sequence ID" value="NZ_CP016033.1"/>
</dbReference>
<dbReference type="Proteomes" id="UP000078263">
    <property type="component" value="Chromosome"/>
</dbReference>
<accession>A0A192D6W4</accession>
<evidence type="ECO:0008006" key="5">
    <source>
        <dbReference type="Google" id="ProtNLM"/>
    </source>
</evidence>
<feature type="region of interest" description="Disordered" evidence="1">
    <location>
        <begin position="196"/>
        <end position="256"/>
    </location>
</feature>
<feature type="chain" id="PRO_5008251841" description="Polyketide cyclase" evidence="2">
    <location>
        <begin position="21"/>
        <end position="256"/>
    </location>
</feature>
<dbReference type="Gene3D" id="3.30.530.20">
    <property type="match status" value="1"/>
</dbReference>
<dbReference type="EMBL" id="CP016033">
    <property type="protein sequence ID" value="ANK13845.1"/>
    <property type="molecule type" value="Genomic_DNA"/>
</dbReference>
<dbReference type="InterPro" id="IPR023393">
    <property type="entry name" value="START-like_dom_sf"/>
</dbReference>
<keyword evidence="4" id="KW-1185">Reference proteome</keyword>
<organism evidence="3 4">
    <name type="scientific">Erythrobacter neustonensis</name>
    <dbReference type="NCBI Taxonomy" id="1112"/>
    <lineage>
        <taxon>Bacteria</taxon>
        <taxon>Pseudomonadati</taxon>
        <taxon>Pseudomonadota</taxon>
        <taxon>Alphaproteobacteria</taxon>
        <taxon>Sphingomonadales</taxon>
        <taxon>Erythrobacteraceae</taxon>
        <taxon>Erythrobacter/Porphyrobacter group</taxon>
        <taxon>Erythrobacter</taxon>
    </lineage>
</organism>
<dbReference type="AlphaFoldDB" id="A0A192D6W4"/>
<sequence>MKRVSPAWPAALIAAATCIAAPLAAEVTRTTENSFVSRNEVVVDASTKEVWLALISPATWWQSAHTWSGDAKNLTLTPQAGGCFCETIPEVDEPGRITLQGSVEHMRVVQAYPESALRMLGSLGPLQSEPVNGVLTIAISKVAAGTRIVFEYNVGGAMRYEVPVIAKAVDGVMAAQIAALAKPLGVVAASAAEPVAASPSGDAAKSDAVPPASPRSAVPPPKVPAATPAPKPTAKPSPKPTAVDDAFGDLGNTPRD</sequence>
<dbReference type="KEGG" id="pns:A9D12_13780"/>
<evidence type="ECO:0000256" key="1">
    <source>
        <dbReference type="SAM" id="MobiDB-lite"/>
    </source>
</evidence>
<keyword evidence="2" id="KW-0732">Signal</keyword>
<reference evidence="3 4" key="1">
    <citation type="submission" date="2016-05" db="EMBL/GenBank/DDBJ databases">
        <title>Compelete Genome Sequence of Bacteriochlorophyll-Synthesizing Bacterium Porphyrobacter neustonensis DSM 9434.</title>
        <authorList>
            <person name="Shi X.-L."/>
            <person name="Wu Y.-H."/>
            <person name="Cheng H."/>
            <person name="Xu L."/>
            <person name="Zhang X.-Q."/>
            <person name="Wang C.-S."/>
            <person name="Xu X.-W."/>
        </authorList>
    </citation>
    <scope>NUCLEOTIDE SEQUENCE [LARGE SCALE GENOMIC DNA]</scope>
    <source>
        <strain evidence="3 4">DSM 9434</strain>
    </source>
</reference>
<dbReference type="SUPFAM" id="SSF55961">
    <property type="entry name" value="Bet v1-like"/>
    <property type="match status" value="1"/>
</dbReference>
<name>A0A192D6W4_9SPHN</name>
<feature type="signal peptide" evidence="2">
    <location>
        <begin position="1"/>
        <end position="20"/>
    </location>
</feature>
<dbReference type="STRING" id="1112.A9D12_13780"/>
<gene>
    <name evidence="3" type="ORF">A9D12_13780</name>
</gene>
<evidence type="ECO:0000313" key="3">
    <source>
        <dbReference type="EMBL" id="ANK13845.1"/>
    </source>
</evidence>
<feature type="compositionally biased region" description="Pro residues" evidence="1">
    <location>
        <begin position="211"/>
        <end position="239"/>
    </location>
</feature>
<evidence type="ECO:0000256" key="2">
    <source>
        <dbReference type="SAM" id="SignalP"/>
    </source>
</evidence>
<evidence type="ECO:0000313" key="4">
    <source>
        <dbReference type="Proteomes" id="UP000078263"/>
    </source>
</evidence>
<protein>
    <recommendedName>
        <fullName evidence="5">Polyketide cyclase</fullName>
    </recommendedName>
</protein>
<proteinExistence type="predicted"/>